<keyword evidence="2" id="KW-1185">Reference proteome</keyword>
<name>A0AAW1R9L4_9CHLO</name>
<comment type="caution">
    <text evidence="1">The sequence shown here is derived from an EMBL/GenBank/DDBJ whole genome shotgun (WGS) entry which is preliminary data.</text>
</comment>
<dbReference type="Proteomes" id="UP001489004">
    <property type="component" value="Unassembled WGS sequence"/>
</dbReference>
<gene>
    <name evidence="1" type="ORF">WJX72_011805</name>
</gene>
<evidence type="ECO:0000313" key="1">
    <source>
        <dbReference type="EMBL" id="KAK9830446.1"/>
    </source>
</evidence>
<dbReference type="AlphaFoldDB" id="A0AAW1R9L4"/>
<accession>A0AAW1R9L4</accession>
<dbReference type="EMBL" id="JALJOR010000001">
    <property type="protein sequence ID" value="KAK9830446.1"/>
    <property type="molecule type" value="Genomic_DNA"/>
</dbReference>
<organism evidence="1 2">
    <name type="scientific">[Myrmecia] bisecta</name>
    <dbReference type="NCBI Taxonomy" id="41462"/>
    <lineage>
        <taxon>Eukaryota</taxon>
        <taxon>Viridiplantae</taxon>
        <taxon>Chlorophyta</taxon>
        <taxon>core chlorophytes</taxon>
        <taxon>Trebouxiophyceae</taxon>
        <taxon>Trebouxiales</taxon>
        <taxon>Trebouxiaceae</taxon>
        <taxon>Myrmecia</taxon>
    </lineage>
</organism>
<proteinExistence type="predicted"/>
<protein>
    <submittedName>
        <fullName evidence="1">Uncharacterized protein</fullName>
    </submittedName>
</protein>
<reference evidence="1 2" key="1">
    <citation type="journal article" date="2024" name="Nat. Commun.">
        <title>Phylogenomics reveals the evolutionary origins of lichenization in chlorophyte algae.</title>
        <authorList>
            <person name="Puginier C."/>
            <person name="Libourel C."/>
            <person name="Otte J."/>
            <person name="Skaloud P."/>
            <person name="Haon M."/>
            <person name="Grisel S."/>
            <person name="Petersen M."/>
            <person name="Berrin J.G."/>
            <person name="Delaux P.M."/>
            <person name="Dal Grande F."/>
            <person name="Keller J."/>
        </authorList>
    </citation>
    <scope>NUCLEOTIDE SEQUENCE [LARGE SCALE GENOMIC DNA]</scope>
    <source>
        <strain evidence="1 2">SAG 2043</strain>
    </source>
</reference>
<evidence type="ECO:0000313" key="2">
    <source>
        <dbReference type="Proteomes" id="UP001489004"/>
    </source>
</evidence>
<sequence>MAAPQFDPDELLQGLPLYAGCVWGGICGLQERRAWLPEEAFQLVAEFFAFQAETGMELEWKNLASAAAFLTRVDEPSLYRRLLTRFSFLELRWMLHSGQYSYHGERPPGSSSRGT</sequence>